<keyword evidence="2" id="KW-0560">Oxidoreductase</keyword>
<keyword evidence="3" id="KW-1185">Reference proteome</keyword>
<dbReference type="GO" id="GO:0005506">
    <property type="term" value="F:iron ion binding"/>
    <property type="evidence" value="ECO:0007669"/>
    <property type="project" value="InterPro"/>
</dbReference>
<dbReference type="InterPro" id="IPR001128">
    <property type="entry name" value="Cyt_P450"/>
</dbReference>
<protein>
    <submittedName>
        <fullName evidence="4">Cytochrome P450</fullName>
    </submittedName>
</protein>
<name>A0A915EBZ4_9BILA</name>
<evidence type="ECO:0000313" key="3">
    <source>
        <dbReference type="Proteomes" id="UP000887574"/>
    </source>
</evidence>
<dbReference type="GO" id="GO:0020037">
    <property type="term" value="F:heme binding"/>
    <property type="evidence" value="ECO:0007669"/>
    <property type="project" value="InterPro"/>
</dbReference>
<dbReference type="GO" id="GO:0016705">
    <property type="term" value="F:oxidoreductase activity, acting on paired donors, with incorporation or reduction of molecular oxygen"/>
    <property type="evidence" value="ECO:0007669"/>
    <property type="project" value="InterPro"/>
</dbReference>
<dbReference type="AlphaFoldDB" id="A0A915EBZ4"/>
<proteinExistence type="inferred from homology"/>
<evidence type="ECO:0000256" key="1">
    <source>
        <dbReference type="ARBA" id="ARBA00010617"/>
    </source>
</evidence>
<dbReference type="InterPro" id="IPR036396">
    <property type="entry name" value="Cyt_P450_sf"/>
</dbReference>
<dbReference type="SUPFAM" id="SSF48264">
    <property type="entry name" value="Cytochrome P450"/>
    <property type="match status" value="1"/>
</dbReference>
<dbReference type="WBParaSite" id="jg4729">
    <property type="protein sequence ID" value="jg4729"/>
    <property type="gene ID" value="jg4729"/>
</dbReference>
<dbReference type="Pfam" id="PF00067">
    <property type="entry name" value="p450"/>
    <property type="match status" value="1"/>
</dbReference>
<dbReference type="Proteomes" id="UP000887574">
    <property type="component" value="Unplaced"/>
</dbReference>
<evidence type="ECO:0000256" key="2">
    <source>
        <dbReference type="ARBA" id="ARBA00023033"/>
    </source>
</evidence>
<reference evidence="4" key="1">
    <citation type="submission" date="2022-11" db="UniProtKB">
        <authorList>
            <consortium name="WormBaseParasite"/>
        </authorList>
    </citation>
    <scope>IDENTIFICATION</scope>
</reference>
<dbReference type="PANTHER" id="PTHR24284:SF1">
    <property type="entry name" value="CYTOCHROME P450 FAMILY"/>
    <property type="match status" value="1"/>
</dbReference>
<sequence>MEIVLDQIPDSDVHIYMDKLAEVYGPIYTLYTPWPTVVLTQYEHIKECLVSRGEHFSTVPLFYLQFELLQPVSDRGILACNGDKWCAQREVTLKILFPATLPG</sequence>
<organism evidence="3 4">
    <name type="scientific">Ditylenchus dipsaci</name>
    <dbReference type="NCBI Taxonomy" id="166011"/>
    <lineage>
        <taxon>Eukaryota</taxon>
        <taxon>Metazoa</taxon>
        <taxon>Ecdysozoa</taxon>
        <taxon>Nematoda</taxon>
        <taxon>Chromadorea</taxon>
        <taxon>Rhabditida</taxon>
        <taxon>Tylenchina</taxon>
        <taxon>Tylenchomorpha</taxon>
        <taxon>Sphaerularioidea</taxon>
        <taxon>Anguinidae</taxon>
        <taxon>Anguininae</taxon>
        <taxon>Ditylenchus</taxon>
    </lineage>
</organism>
<comment type="similarity">
    <text evidence="1">Belongs to the cytochrome P450 family.</text>
</comment>
<evidence type="ECO:0000313" key="4">
    <source>
        <dbReference type="WBParaSite" id="jg4729"/>
    </source>
</evidence>
<keyword evidence="2" id="KW-0503">Monooxygenase</keyword>
<dbReference type="GO" id="GO:0004497">
    <property type="term" value="F:monooxygenase activity"/>
    <property type="evidence" value="ECO:0007669"/>
    <property type="project" value="UniProtKB-KW"/>
</dbReference>
<dbReference type="Gene3D" id="1.10.630.10">
    <property type="entry name" value="Cytochrome P450"/>
    <property type="match status" value="1"/>
</dbReference>
<accession>A0A915EBZ4</accession>
<dbReference type="PANTHER" id="PTHR24284">
    <property type="entry name" value="CYTOCHROME P450 FAMILY"/>
    <property type="match status" value="1"/>
</dbReference>